<dbReference type="EMBL" id="JAPKNK010000001">
    <property type="protein sequence ID" value="MCX5567949.1"/>
    <property type="molecule type" value="Genomic_DNA"/>
</dbReference>
<proteinExistence type="inferred from homology"/>
<dbReference type="InterPro" id="IPR000914">
    <property type="entry name" value="SBP_5_dom"/>
</dbReference>
<dbReference type="GO" id="GO:0042884">
    <property type="term" value="P:microcin transport"/>
    <property type="evidence" value="ECO:0007669"/>
    <property type="project" value="TreeGrafter"/>
</dbReference>
<dbReference type="GO" id="GO:0015833">
    <property type="term" value="P:peptide transport"/>
    <property type="evidence" value="ECO:0007669"/>
    <property type="project" value="TreeGrafter"/>
</dbReference>
<comment type="similarity">
    <text evidence="2">Belongs to the bacterial solute-binding protein 5 family.</text>
</comment>
<dbReference type="RefSeq" id="WP_266336913.1">
    <property type="nucleotide sequence ID" value="NZ_JAPKNK010000001.1"/>
</dbReference>
<gene>
    <name evidence="5" type="ORF">OSH07_01945</name>
</gene>
<dbReference type="Pfam" id="PF00496">
    <property type="entry name" value="SBP_bac_5"/>
    <property type="match status" value="1"/>
</dbReference>
<dbReference type="InterPro" id="IPR023765">
    <property type="entry name" value="SBP_5_CS"/>
</dbReference>
<keyword evidence="3" id="KW-0732">Signal</keyword>
<evidence type="ECO:0000256" key="1">
    <source>
        <dbReference type="ARBA" id="ARBA00004418"/>
    </source>
</evidence>
<evidence type="ECO:0000256" key="2">
    <source>
        <dbReference type="ARBA" id="ARBA00005695"/>
    </source>
</evidence>
<dbReference type="Proteomes" id="UP001144805">
    <property type="component" value="Unassembled WGS sequence"/>
</dbReference>
<evidence type="ECO:0000313" key="5">
    <source>
        <dbReference type="EMBL" id="MCX5567949.1"/>
    </source>
</evidence>
<comment type="caution">
    <text evidence="5">The sequence shown here is derived from an EMBL/GenBank/DDBJ whole genome shotgun (WGS) entry which is preliminary data.</text>
</comment>
<dbReference type="GO" id="GO:0043190">
    <property type="term" value="C:ATP-binding cassette (ABC) transporter complex"/>
    <property type="evidence" value="ECO:0007669"/>
    <property type="project" value="InterPro"/>
</dbReference>
<dbReference type="SUPFAM" id="SSF53850">
    <property type="entry name" value="Periplasmic binding protein-like II"/>
    <property type="match status" value="1"/>
</dbReference>
<dbReference type="GO" id="GO:1904680">
    <property type="term" value="F:peptide transmembrane transporter activity"/>
    <property type="evidence" value="ECO:0007669"/>
    <property type="project" value="TreeGrafter"/>
</dbReference>
<sequence>MLTGAAAGAIAPMIGLPPFHAIAAESTNSHGLSVFGDLKYPRDFKHFDYLNPAAPKGGSFVFAAPNWYYNQNAYTFNTLNGFTFRGDAPPRIELCFDTLMAAASDEPSSVYGLVAESVAVSEDGNTYVFRLRDDAKFNDGSALTADDVVFSFQTLKEKGHPDISQSIRDMVSVTATNPREVTVVFSGKQNRKVPLIVASTLPIFSKAYYAGRDFEASTMDPPLGSGPYRVGKISPGRSIEYERVADYWGKDLPVAVGAYNFDRIRVEFYQDDEVQFQAFAKGELLFREEVSSKTWATGYDFPAARDGRVQKPSFAAERRPDMYGWFFNLRRAKFADPRTRQAIGMALDFPWTNKNLFFGLYVRATSFFAMSDFAASGLPGPDELALLEPFRDQLPAEVFGTAVMPPEADGSGRDRKLLRQAATLLADAGWQRKGNDLVNASGETLTLEFLIQSQAFERVLSPLIANLKAIGVNASMRMVDAAQYQSRKNSFDFDIMAHRIMFDATPIDGIEQIFGSASADLPSGSNLAGLKNPVVDALVAKAANVRDRAELETLMRSLDRVLRSLHIWFPAWLSTAHRVAIWDMFGWPATKPDYGFSPETTWWQDDAKAAAIGKAG</sequence>
<dbReference type="PIRSF" id="PIRSF002741">
    <property type="entry name" value="MppA"/>
    <property type="match status" value="1"/>
</dbReference>
<accession>A0A9X3IIY0</accession>
<comment type="subcellular location">
    <subcellularLocation>
        <location evidence="1">Periplasm</location>
    </subcellularLocation>
</comment>
<dbReference type="InterPro" id="IPR030678">
    <property type="entry name" value="Peptide/Ni-bd"/>
</dbReference>
<dbReference type="PANTHER" id="PTHR30290">
    <property type="entry name" value="PERIPLASMIC BINDING COMPONENT OF ABC TRANSPORTER"/>
    <property type="match status" value="1"/>
</dbReference>
<dbReference type="InterPro" id="IPR039424">
    <property type="entry name" value="SBP_5"/>
</dbReference>
<dbReference type="Gene3D" id="3.40.190.10">
    <property type="entry name" value="Periplasmic binding protein-like II"/>
    <property type="match status" value="1"/>
</dbReference>
<dbReference type="PROSITE" id="PS01040">
    <property type="entry name" value="SBP_BACTERIAL_5"/>
    <property type="match status" value="1"/>
</dbReference>
<dbReference type="AlphaFoldDB" id="A0A9X3IIY0"/>
<dbReference type="PANTHER" id="PTHR30290:SF64">
    <property type="entry name" value="ABC TRANSPORTER PERIPLASMIC BINDING PROTEIN"/>
    <property type="match status" value="1"/>
</dbReference>
<organism evidence="5 6">
    <name type="scientific">Kaistia nematophila</name>
    <dbReference type="NCBI Taxonomy" id="2994654"/>
    <lineage>
        <taxon>Bacteria</taxon>
        <taxon>Pseudomonadati</taxon>
        <taxon>Pseudomonadota</taxon>
        <taxon>Alphaproteobacteria</taxon>
        <taxon>Hyphomicrobiales</taxon>
        <taxon>Kaistiaceae</taxon>
        <taxon>Kaistia</taxon>
    </lineage>
</organism>
<reference evidence="5" key="1">
    <citation type="submission" date="2022-11" db="EMBL/GenBank/DDBJ databases">
        <title>Biodiversity and phylogenetic relationships of bacteria.</title>
        <authorList>
            <person name="Machado R.A.R."/>
            <person name="Bhat A."/>
            <person name="Loulou A."/>
            <person name="Kallel S."/>
        </authorList>
    </citation>
    <scope>NUCLEOTIDE SEQUENCE</scope>
    <source>
        <strain evidence="5">K-TC2</strain>
    </source>
</reference>
<name>A0A9X3IIY0_9HYPH</name>
<dbReference type="GO" id="GO:0030288">
    <property type="term" value="C:outer membrane-bounded periplasmic space"/>
    <property type="evidence" value="ECO:0007669"/>
    <property type="project" value="TreeGrafter"/>
</dbReference>
<evidence type="ECO:0000259" key="4">
    <source>
        <dbReference type="Pfam" id="PF00496"/>
    </source>
</evidence>
<protein>
    <submittedName>
        <fullName evidence="5">Extracellular solute-binding protein</fullName>
    </submittedName>
</protein>
<feature type="domain" description="Solute-binding protein family 5" evidence="4">
    <location>
        <begin position="110"/>
        <end position="508"/>
    </location>
</feature>
<evidence type="ECO:0000256" key="3">
    <source>
        <dbReference type="ARBA" id="ARBA00022729"/>
    </source>
</evidence>
<dbReference type="Gene3D" id="3.10.105.10">
    <property type="entry name" value="Dipeptide-binding Protein, Domain 3"/>
    <property type="match status" value="1"/>
</dbReference>
<dbReference type="CDD" id="cd08497">
    <property type="entry name" value="MbnE-like"/>
    <property type="match status" value="1"/>
</dbReference>
<keyword evidence="6" id="KW-1185">Reference proteome</keyword>
<evidence type="ECO:0000313" key="6">
    <source>
        <dbReference type="Proteomes" id="UP001144805"/>
    </source>
</evidence>